<evidence type="ECO:0000313" key="2">
    <source>
        <dbReference type="Proteomes" id="UP000315349"/>
    </source>
</evidence>
<dbReference type="EMBL" id="CP036299">
    <property type="protein sequence ID" value="QDV32042.1"/>
    <property type="molecule type" value="Genomic_DNA"/>
</dbReference>
<reference evidence="1 2" key="1">
    <citation type="submission" date="2019-02" db="EMBL/GenBank/DDBJ databases">
        <title>Deep-cultivation of Planctomycetes and their phenomic and genomic characterization uncovers novel biology.</title>
        <authorList>
            <person name="Wiegand S."/>
            <person name="Jogler M."/>
            <person name="Boedeker C."/>
            <person name="Pinto D."/>
            <person name="Vollmers J."/>
            <person name="Rivas-Marin E."/>
            <person name="Kohn T."/>
            <person name="Peeters S.H."/>
            <person name="Heuer A."/>
            <person name="Rast P."/>
            <person name="Oberbeckmann S."/>
            <person name="Bunk B."/>
            <person name="Jeske O."/>
            <person name="Meyerdierks A."/>
            <person name="Storesund J.E."/>
            <person name="Kallscheuer N."/>
            <person name="Luecker S."/>
            <person name="Lage O.M."/>
            <person name="Pohl T."/>
            <person name="Merkel B.J."/>
            <person name="Hornburger P."/>
            <person name="Mueller R.-W."/>
            <person name="Bruemmer F."/>
            <person name="Labrenz M."/>
            <person name="Spormann A.M."/>
            <person name="Op den Camp H."/>
            <person name="Overmann J."/>
            <person name="Amann R."/>
            <person name="Jetten M.S.M."/>
            <person name="Mascher T."/>
            <person name="Medema M.H."/>
            <person name="Devos D.P."/>
            <person name="Kaster A.-K."/>
            <person name="Ovreas L."/>
            <person name="Rohde M."/>
            <person name="Galperin M.Y."/>
            <person name="Jogler C."/>
        </authorList>
    </citation>
    <scope>NUCLEOTIDE SEQUENCE [LARGE SCALE GENOMIC DNA]</scope>
    <source>
        <strain evidence="1 2">Spb1</strain>
    </source>
</reference>
<proteinExistence type="predicted"/>
<evidence type="ECO:0000313" key="1">
    <source>
        <dbReference type="EMBL" id="QDV32042.1"/>
    </source>
</evidence>
<accession>A0A518GTY2</accession>
<organism evidence="1 2">
    <name type="scientific">Planctopirus ephydatiae</name>
    <dbReference type="NCBI Taxonomy" id="2528019"/>
    <lineage>
        <taxon>Bacteria</taxon>
        <taxon>Pseudomonadati</taxon>
        <taxon>Planctomycetota</taxon>
        <taxon>Planctomycetia</taxon>
        <taxon>Planctomycetales</taxon>
        <taxon>Planctomycetaceae</taxon>
        <taxon>Planctopirus</taxon>
    </lineage>
</organism>
<dbReference type="Proteomes" id="UP000315349">
    <property type="component" value="Chromosome"/>
</dbReference>
<name>A0A518GTY2_9PLAN</name>
<gene>
    <name evidence="1" type="ORF">Spb1_39900</name>
</gene>
<dbReference type="KEGG" id="peh:Spb1_39900"/>
<keyword evidence="2" id="KW-1185">Reference proteome</keyword>
<sequence>MTRAAYAAVVWLDAGDRYPRKQGCELGCENMLAQSCKHGTQLLEIRISNGETQFGKTLEIN</sequence>
<dbReference type="AlphaFoldDB" id="A0A518GTY2"/>
<protein>
    <submittedName>
        <fullName evidence="1">Uncharacterized protein</fullName>
    </submittedName>
</protein>